<organism evidence="2 3">
    <name type="scientific">Terfezia boudieri ATCC MYA-4762</name>
    <dbReference type="NCBI Taxonomy" id="1051890"/>
    <lineage>
        <taxon>Eukaryota</taxon>
        <taxon>Fungi</taxon>
        <taxon>Dikarya</taxon>
        <taxon>Ascomycota</taxon>
        <taxon>Pezizomycotina</taxon>
        <taxon>Pezizomycetes</taxon>
        <taxon>Pezizales</taxon>
        <taxon>Pezizaceae</taxon>
        <taxon>Terfezia</taxon>
    </lineage>
</organism>
<feature type="compositionally biased region" description="Acidic residues" evidence="1">
    <location>
        <begin position="495"/>
        <end position="505"/>
    </location>
</feature>
<dbReference type="FunCoup" id="A0A3N4LR43">
    <property type="interactions" value="131"/>
</dbReference>
<dbReference type="STRING" id="1051890.A0A3N4LR43"/>
<dbReference type="PANTHER" id="PTHR23146:SF0">
    <property type="entry name" value="RNA POLYMERASE-ASSOCIATED PROTEIN LEO1"/>
    <property type="match status" value="1"/>
</dbReference>
<feature type="compositionally biased region" description="Acidic residues" evidence="1">
    <location>
        <begin position="394"/>
        <end position="424"/>
    </location>
</feature>
<dbReference type="GO" id="GO:0032968">
    <property type="term" value="P:positive regulation of transcription elongation by RNA polymerase II"/>
    <property type="evidence" value="ECO:0007669"/>
    <property type="project" value="TreeGrafter"/>
</dbReference>
<evidence type="ECO:0008006" key="4">
    <source>
        <dbReference type="Google" id="ProtNLM"/>
    </source>
</evidence>
<evidence type="ECO:0000313" key="2">
    <source>
        <dbReference type="EMBL" id="RPB23999.1"/>
    </source>
</evidence>
<dbReference type="GO" id="GO:0006368">
    <property type="term" value="P:transcription elongation by RNA polymerase II"/>
    <property type="evidence" value="ECO:0007669"/>
    <property type="project" value="InterPro"/>
</dbReference>
<evidence type="ECO:0000313" key="3">
    <source>
        <dbReference type="Proteomes" id="UP000267821"/>
    </source>
</evidence>
<dbReference type="InterPro" id="IPR007149">
    <property type="entry name" value="Leo1"/>
</dbReference>
<feature type="region of interest" description="Disordered" evidence="1">
    <location>
        <begin position="296"/>
        <end position="526"/>
    </location>
</feature>
<feature type="compositionally biased region" description="Basic and acidic residues" evidence="1">
    <location>
        <begin position="304"/>
        <end position="337"/>
    </location>
</feature>
<feature type="compositionally biased region" description="Basic and acidic residues" evidence="1">
    <location>
        <begin position="381"/>
        <end position="391"/>
    </location>
</feature>
<reference evidence="2 3" key="1">
    <citation type="journal article" date="2018" name="Nat. Ecol. Evol.">
        <title>Pezizomycetes genomes reveal the molecular basis of ectomycorrhizal truffle lifestyle.</title>
        <authorList>
            <person name="Murat C."/>
            <person name="Payen T."/>
            <person name="Noel B."/>
            <person name="Kuo A."/>
            <person name="Morin E."/>
            <person name="Chen J."/>
            <person name="Kohler A."/>
            <person name="Krizsan K."/>
            <person name="Balestrini R."/>
            <person name="Da Silva C."/>
            <person name="Montanini B."/>
            <person name="Hainaut M."/>
            <person name="Levati E."/>
            <person name="Barry K.W."/>
            <person name="Belfiori B."/>
            <person name="Cichocki N."/>
            <person name="Clum A."/>
            <person name="Dockter R.B."/>
            <person name="Fauchery L."/>
            <person name="Guy J."/>
            <person name="Iotti M."/>
            <person name="Le Tacon F."/>
            <person name="Lindquist E.A."/>
            <person name="Lipzen A."/>
            <person name="Malagnac F."/>
            <person name="Mello A."/>
            <person name="Molinier V."/>
            <person name="Miyauchi S."/>
            <person name="Poulain J."/>
            <person name="Riccioni C."/>
            <person name="Rubini A."/>
            <person name="Sitrit Y."/>
            <person name="Splivallo R."/>
            <person name="Traeger S."/>
            <person name="Wang M."/>
            <person name="Zifcakova L."/>
            <person name="Wipf D."/>
            <person name="Zambonelli A."/>
            <person name="Paolocci F."/>
            <person name="Nowrousian M."/>
            <person name="Ottonello S."/>
            <person name="Baldrian P."/>
            <person name="Spatafora J.W."/>
            <person name="Henrissat B."/>
            <person name="Nagy L.G."/>
            <person name="Aury J.M."/>
            <person name="Wincker P."/>
            <person name="Grigoriev I.V."/>
            <person name="Bonfante P."/>
            <person name="Martin F.M."/>
        </authorList>
    </citation>
    <scope>NUCLEOTIDE SEQUENCE [LARGE SCALE GENOMIC DNA]</scope>
    <source>
        <strain evidence="2 3">ATCC MYA-4762</strain>
    </source>
</reference>
<dbReference type="GO" id="GO:1990269">
    <property type="term" value="F:RNA polymerase II C-terminal domain phosphoserine binding"/>
    <property type="evidence" value="ECO:0007669"/>
    <property type="project" value="TreeGrafter"/>
</dbReference>
<name>A0A3N4LR43_9PEZI</name>
<dbReference type="OrthoDB" id="20844at2759"/>
<dbReference type="EMBL" id="ML121543">
    <property type="protein sequence ID" value="RPB23999.1"/>
    <property type="molecule type" value="Genomic_DNA"/>
</dbReference>
<sequence>MSSPTDDRSAEDSPPTGNRYDQMFGDYSDNDEKLSVKESGDESDVGSRKHRRSINGDADVEEDGEGQEEEKLDELDEELFGDEEEVDGSKPQVFDDDELASEREEREDTPEEPVLKRQADISLGRYTLLDPGTTGDLYLMKIPQYLPLIPELFDVDTFTVPKSTPTQPSPYTLATTAIRFRQHLTDPSKYQSNSRIIRWSDGTLSLQIGSSPELYDLPSKPLAPPPKSTDYDPTQDSHTYLVTPHEGANMLRFIAHATQSLSVMAAGEDVSDEAMARLHEQLAAAVQAKGGMRVKNMEIQNMEDPEKLKREAEKAEKERMRAQKRQEAQRRKHDTLPERGGLSGSRGSAGTAGSRLTAADLEERRRERRGGRSSPSGRRGATREDDYDRGDGFLADEDQEDDFIVDDEDGDEEMDQDNEDDEEETERRQRAKLKKAKEKAAVAGSPKKASSKPKKIEVDEEEEEEEAEFTEESEDERREKRKKGSPGRDGKGEAGNEDEDKEEEEVRAGGGGRKRRRFVVDDDEEE</sequence>
<feature type="compositionally biased region" description="Acidic residues" evidence="1">
    <location>
        <begin position="458"/>
        <end position="474"/>
    </location>
</feature>
<dbReference type="GO" id="GO:0016593">
    <property type="term" value="C:Cdc73/Paf1 complex"/>
    <property type="evidence" value="ECO:0007669"/>
    <property type="project" value="InterPro"/>
</dbReference>
<dbReference type="Proteomes" id="UP000267821">
    <property type="component" value="Unassembled WGS sequence"/>
</dbReference>
<feature type="compositionally biased region" description="Basic and acidic residues" evidence="1">
    <location>
        <begin position="1"/>
        <end position="11"/>
    </location>
</feature>
<proteinExistence type="predicted"/>
<feature type="compositionally biased region" description="Low complexity" evidence="1">
    <location>
        <begin position="345"/>
        <end position="356"/>
    </location>
</feature>
<feature type="region of interest" description="Disordered" evidence="1">
    <location>
        <begin position="1"/>
        <end position="114"/>
    </location>
</feature>
<dbReference type="PANTHER" id="PTHR23146">
    <property type="entry name" value="LEO1 PROTEIN"/>
    <property type="match status" value="1"/>
</dbReference>
<evidence type="ECO:0000256" key="1">
    <source>
        <dbReference type="SAM" id="MobiDB-lite"/>
    </source>
</evidence>
<dbReference type="InParanoid" id="A0A3N4LR43"/>
<gene>
    <name evidence="2" type="ORF">L211DRAFT_868148</name>
</gene>
<feature type="compositionally biased region" description="Acidic residues" evidence="1">
    <location>
        <begin position="58"/>
        <end position="86"/>
    </location>
</feature>
<keyword evidence="3" id="KW-1185">Reference proteome</keyword>
<dbReference type="AlphaFoldDB" id="A0A3N4LR43"/>
<feature type="compositionally biased region" description="Basic and acidic residues" evidence="1">
    <location>
        <begin position="30"/>
        <end position="40"/>
    </location>
</feature>
<protein>
    <recommendedName>
        <fullName evidence="4">Leo1-domain-containing protein</fullName>
    </recommendedName>
</protein>
<accession>A0A3N4LR43</accession>
<dbReference type="Pfam" id="PF04004">
    <property type="entry name" value="Leo1"/>
    <property type="match status" value="1"/>
</dbReference>